<dbReference type="AlphaFoldDB" id="A0A843VE03"/>
<feature type="compositionally biased region" description="Acidic residues" evidence="1">
    <location>
        <begin position="1"/>
        <end position="17"/>
    </location>
</feature>
<evidence type="ECO:0000313" key="3">
    <source>
        <dbReference type="Proteomes" id="UP000652761"/>
    </source>
</evidence>
<gene>
    <name evidence="2" type="ORF">Taro_029511</name>
</gene>
<keyword evidence="3" id="KW-1185">Reference proteome</keyword>
<dbReference type="EMBL" id="NMUH01001964">
    <property type="protein sequence ID" value="MQL96832.1"/>
    <property type="molecule type" value="Genomic_DNA"/>
</dbReference>
<protein>
    <submittedName>
        <fullName evidence="2">Uncharacterized protein</fullName>
    </submittedName>
</protein>
<feature type="compositionally biased region" description="Basic and acidic residues" evidence="1">
    <location>
        <begin position="34"/>
        <end position="45"/>
    </location>
</feature>
<feature type="region of interest" description="Disordered" evidence="1">
    <location>
        <begin position="1"/>
        <end position="111"/>
    </location>
</feature>
<name>A0A843VE03_COLES</name>
<sequence>MIATWSDEDQSEDDEENSSSSANEELCFMANSSDGKDSQRKGAKEIHKHLMAKKSFNESRKSTIQKTLALTAHSKSSEHSASSPENKSSNGSTRSGKSIPDPFINSNSDSDADEGMSYAELVEFWTNIYCKGSVDTPHTGVDTMLKALSQKMKRWSTSVDTRPGQVDTRDRSQRNKSTDFFLRSTLDAVRSTLESLPRRPVDTLRKLCDLKFLLDMWLLGFRGFDLREPIHFQKKPFWRPKGVFQICLHLQKLQAILSRGSTRESRGIPGEKLAVQGKGADPTEEAQEKKDFWHFRCHPSRASPIEENLHRFPSRLLN</sequence>
<dbReference type="Proteomes" id="UP000652761">
    <property type="component" value="Unassembled WGS sequence"/>
</dbReference>
<comment type="caution">
    <text evidence="2">The sequence shown here is derived from an EMBL/GenBank/DDBJ whole genome shotgun (WGS) entry which is preliminary data.</text>
</comment>
<organism evidence="2 3">
    <name type="scientific">Colocasia esculenta</name>
    <name type="common">Wild taro</name>
    <name type="synonym">Arum esculentum</name>
    <dbReference type="NCBI Taxonomy" id="4460"/>
    <lineage>
        <taxon>Eukaryota</taxon>
        <taxon>Viridiplantae</taxon>
        <taxon>Streptophyta</taxon>
        <taxon>Embryophyta</taxon>
        <taxon>Tracheophyta</taxon>
        <taxon>Spermatophyta</taxon>
        <taxon>Magnoliopsida</taxon>
        <taxon>Liliopsida</taxon>
        <taxon>Araceae</taxon>
        <taxon>Aroideae</taxon>
        <taxon>Colocasieae</taxon>
        <taxon>Colocasia</taxon>
    </lineage>
</organism>
<proteinExistence type="predicted"/>
<accession>A0A843VE03</accession>
<feature type="region of interest" description="Disordered" evidence="1">
    <location>
        <begin position="261"/>
        <end position="283"/>
    </location>
</feature>
<evidence type="ECO:0000313" key="2">
    <source>
        <dbReference type="EMBL" id="MQL96832.1"/>
    </source>
</evidence>
<feature type="compositionally biased region" description="Low complexity" evidence="1">
    <location>
        <begin position="79"/>
        <end position="92"/>
    </location>
</feature>
<evidence type="ECO:0000256" key="1">
    <source>
        <dbReference type="SAM" id="MobiDB-lite"/>
    </source>
</evidence>
<reference evidence="2" key="1">
    <citation type="submission" date="2017-07" db="EMBL/GenBank/DDBJ databases">
        <title>Taro Niue Genome Assembly and Annotation.</title>
        <authorList>
            <person name="Atibalentja N."/>
            <person name="Keating K."/>
            <person name="Fields C.J."/>
        </authorList>
    </citation>
    <scope>NUCLEOTIDE SEQUENCE</scope>
    <source>
        <strain evidence="2">Niue_2</strain>
        <tissue evidence="2">Leaf</tissue>
    </source>
</reference>